<feature type="compositionally biased region" description="Low complexity" evidence="1">
    <location>
        <begin position="1307"/>
        <end position="1320"/>
    </location>
</feature>
<feature type="transmembrane region" description="Helical" evidence="2">
    <location>
        <begin position="7"/>
        <end position="32"/>
    </location>
</feature>
<feature type="compositionally biased region" description="Low complexity" evidence="1">
    <location>
        <begin position="1370"/>
        <end position="1382"/>
    </location>
</feature>
<feature type="compositionally biased region" description="Low complexity" evidence="1">
    <location>
        <begin position="1190"/>
        <end position="1205"/>
    </location>
</feature>
<keyword evidence="2" id="KW-0472">Membrane</keyword>
<feature type="region of interest" description="Disordered" evidence="1">
    <location>
        <begin position="530"/>
        <end position="768"/>
    </location>
</feature>
<evidence type="ECO:0000256" key="1">
    <source>
        <dbReference type="SAM" id="MobiDB-lite"/>
    </source>
</evidence>
<feature type="compositionally biased region" description="Basic and acidic residues" evidence="1">
    <location>
        <begin position="1417"/>
        <end position="1431"/>
    </location>
</feature>
<feature type="region of interest" description="Disordered" evidence="1">
    <location>
        <begin position="864"/>
        <end position="892"/>
    </location>
</feature>
<feature type="compositionally biased region" description="Acidic residues" evidence="1">
    <location>
        <begin position="681"/>
        <end position="697"/>
    </location>
</feature>
<keyword evidence="4" id="KW-1185">Reference proteome</keyword>
<feature type="compositionally biased region" description="Acidic residues" evidence="1">
    <location>
        <begin position="1355"/>
        <end position="1364"/>
    </location>
</feature>
<feature type="compositionally biased region" description="Basic and acidic residues" evidence="1">
    <location>
        <begin position="1246"/>
        <end position="1256"/>
    </location>
</feature>
<organism evidence="3 4">
    <name type="scientific">Podospora pseudoanserina</name>
    <dbReference type="NCBI Taxonomy" id="2609844"/>
    <lineage>
        <taxon>Eukaryota</taxon>
        <taxon>Fungi</taxon>
        <taxon>Dikarya</taxon>
        <taxon>Ascomycota</taxon>
        <taxon>Pezizomycotina</taxon>
        <taxon>Sordariomycetes</taxon>
        <taxon>Sordariomycetidae</taxon>
        <taxon>Sordariales</taxon>
        <taxon>Podosporaceae</taxon>
        <taxon>Podospora</taxon>
    </lineage>
</organism>
<feature type="compositionally biased region" description="Basic and acidic residues" evidence="1">
    <location>
        <begin position="1332"/>
        <end position="1344"/>
    </location>
</feature>
<feature type="compositionally biased region" description="Acidic residues" evidence="1">
    <location>
        <begin position="1176"/>
        <end position="1188"/>
    </location>
</feature>
<feature type="transmembrane region" description="Helical" evidence="2">
    <location>
        <begin position="38"/>
        <end position="55"/>
    </location>
</feature>
<feature type="region of interest" description="Disordered" evidence="1">
    <location>
        <begin position="1160"/>
        <end position="1205"/>
    </location>
</feature>
<evidence type="ECO:0000256" key="2">
    <source>
        <dbReference type="SAM" id="Phobius"/>
    </source>
</evidence>
<keyword evidence="2" id="KW-1133">Transmembrane helix</keyword>
<gene>
    <name evidence="3" type="ORF">QC764_111670</name>
</gene>
<dbReference type="Proteomes" id="UP001323617">
    <property type="component" value="Unassembled WGS sequence"/>
</dbReference>
<dbReference type="RefSeq" id="XP_062805373.1">
    <property type="nucleotide sequence ID" value="XM_062942425.1"/>
</dbReference>
<feature type="compositionally biased region" description="Acidic residues" evidence="1">
    <location>
        <begin position="590"/>
        <end position="601"/>
    </location>
</feature>
<dbReference type="GeneID" id="87963290"/>
<feature type="transmembrane region" description="Helical" evidence="2">
    <location>
        <begin position="113"/>
        <end position="134"/>
    </location>
</feature>
<evidence type="ECO:0000313" key="4">
    <source>
        <dbReference type="Proteomes" id="UP001323617"/>
    </source>
</evidence>
<feature type="region of interest" description="Disordered" evidence="1">
    <location>
        <begin position="1242"/>
        <end position="1456"/>
    </location>
</feature>
<evidence type="ECO:0000313" key="3">
    <source>
        <dbReference type="EMBL" id="KAK4681903.1"/>
    </source>
</evidence>
<proteinExistence type="predicted"/>
<feature type="transmembrane region" description="Helical" evidence="2">
    <location>
        <begin position="62"/>
        <end position="78"/>
    </location>
</feature>
<feature type="compositionally biased region" description="Polar residues" evidence="1">
    <location>
        <begin position="1322"/>
        <end position="1331"/>
    </location>
</feature>
<comment type="caution">
    <text evidence="3">The sequence shown here is derived from an EMBL/GenBank/DDBJ whole genome shotgun (WGS) entry which is preliminary data.</text>
</comment>
<keyword evidence="2" id="KW-0812">Transmembrane</keyword>
<protein>
    <submittedName>
        <fullName evidence="3">Uncharacterized protein</fullName>
    </submittedName>
</protein>
<feature type="compositionally biased region" description="Basic and acidic residues" evidence="1">
    <location>
        <begin position="873"/>
        <end position="890"/>
    </location>
</feature>
<accession>A0ABR0INC5</accession>
<name>A0ABR0INC5_9PEZI</name>
<sequence length="1498" mass="161581">MYTITTFAAVGFGLLAQLAALTVVVCSLGFAVQTASPTAALAGLAFLLLFFSLVFPRLRKEYFAAFASAVLGGLLAHFNGSASFSSGAFTTALAVFVLSLVCKHFPGCFNVPWRYVVAAVCCLTPVFSPSWRAFLGKSRGTCRNFPELIENVVLMIPLGQITLRELLNEVARRHVQELRFAEQCVTLGKVLDSSQAAVGEFRRVHPNRRLSHCVRRFITEQIPLAEMEDGLFELSRFSAWERLLFLASFLGSLLETELARLKAACEKLDEVINKRQQYIASAIQIQKIVVKETAAYPIVKILTVARLPSRALVLKPDSFVPAALPPASPRRLEEKKDMSVFEMIVSTARHPRSKTKVLPITETEVGLPQTPDHSHSEPPASPAPAIIEEIAPLSPSTMFQRAFSQIEGMDQALRALSVREHHTSDNEIYEMMMRPHKECAVTKEARFARERSLIAYRHAQAEKEKEIQALVVVSPAAVTSVTLAPAAAAADTPFVLPSDTPAQATAVAPTSSDDLMSELRVALAARGQNIRKTTRDDTPAKLKAANATVPATSSSEWFTTDESDSDEPRGSEDDDSKSDVDSEGPRGPEDDGSGDGDEDDAPPSVASSILAVVDGEQASPSEPTADAVDDNDKNGSPGPSGNPALPEAEVSFDSEAGAREQAGGSTRDVVVTVGGDKQSEDTDDEPETSLEEEESESDSCVGADQQLLVTELYPPLPPSPTTTTTRGEAETSLEGEAEQKVLYRDSAGSGLTSAEEGSVDTPPVGSSPIVSVEAQTENDADVNDITSLLEASHISTSVAQAVAAPLVTVTTTATTDIIGDFTATTADAITTPAAITSPEVGIVQTEEAVMTGTEVCDALPGMELDEGSLARPDSVKVDEEVKEGDSRMEEAGVDDEGDDIAMVIPDAGVEGPPAAMFGSMSMSGTPFAFGAVQDDVNMAYPQQQDFENVEMIDQGVFGNTLMPPVGGYPSLPFQEGDMRLHEADVRMIESAPQPFDFNAYEGVNYVGSGEQQQQQQQFHPEPMDYHHDVEASSYQQPLPNNFGLQQSALDPSQPDDQYYHQVGQQLAQIDFGPDNQSQLLSESDLTLILNEYMNWSMSQAQFEELVREVEQFAERETPGTWLGPDSLIDPAIFALPTDQATDDVPADDVSPTAARAVAPIQAAPSPQGEEVVASPQEEEEEEEEEEEVGASAPTTATTAPMVTPLPEQGISYSFAEYWSDVAFDSPDEDDHVDDYVPVPVAPVLRQEVERRRREPRSNGSTPVEVVRADDRQDVVSAEPDSSSSDEESVRQRVARRPMLVPRLRGSVAVRQAVAEQVRAAGESSSASPQKKTLQEVRDRIEAMRRAGTSNFASSDESDEDEDDSPPSFPIPSTTTTPNFPSEGLTTPTSEEPEPVAEGSSGSAEVKEGQPAGRLKLKSSEVEAHQGEEAELKAAVAEEEEGHGHMAPGTGRRRKRDIGDFGHQEIEYVELPDIPVRVTEGRRILSFKRRIPGAHEEPD</sequence>
<feature type="compositionally biased region" description="Polar residues" evidence="1">
    <location>
        <begin position="549"/>
        <end position="558"/>
    </location>
</feature>
<feature type="compositionally biased region" description="Basic and acidic residues" evidence="1">
    <location>
        <begin position="566"/>
        <end position="589"/>
    </location>
</feature>
<dbReference type="EMBL" id="JAFFHC010000001">
    <property type="protein sequence ID" value="KAK4681903.1"/>
    <property type="molecule type" value="Genomic_DNA"/>
</dbReference>
<feature type="transmembrane region" description="Helical" evidence="2">
    <location>
        <begin position="84"/>
        <end position="101"/>
    </location>
</feature>
<reference evidence="3 4" key="1">
    <citation type="journal article" date="2023" name="bioRxiv">
        <title>High-quality genome assemblies of four members of thePodospora anserinaspecies complex.</title>
        <authorList>
            <person name="Ament-Velasquez S.L."/>
            <person name="Vogan A.A."/>
            <person name="Wallerman O."/>
            <person name="Hartmann F."/>
            <person name="Gautier V."/>
            <person name="Silar P."/>
            <person name="Giraud T."/>
            <person name="Johannesson H."/>
        </authorList>
    </citation>
    <scope>NUCLEOTIDE SEQUENCE [LARGE SCALE GENOMIC DNA]</scope>
    <source>
        <strain evidence="3 4">CBS 124.78</strain>
    </source>
</reference>